<dbReference type="Proteomes" id="UP001239111">
    <property type="component" value="Chromosome 4"/>
</dbReference>
<protein>
    <submittedName>
        <fullName evidence="1">Uncharacterized protein</fullName>
    </submittedName>
</protein>
<accession>A0ACC2N0P7</accession>
<comment type="caution">
    <text evidence="1">The sequence shown here is derived from an EMBL/GenBank/DDBJ whole genome shotgun (WGS) entry which is preliminary data.</text>
</comment>
<gene>
    <name evidence="1" type="ORF">QAD02_006367</name>
</gene>
<evidence type="ECO:0000313" key="2">
    <source>
        <dbReference type="Proteomes" id="UP001239111"/>
    </source>
</evidence>
<evidence type="ECO:0000313" key="1">
    <source>
        <dbReference type="EMBL" id="KAJ8664705.1"/>
    </source>
</evidence>
<organism evidence="1 2">
    <name type="scientific">Eretmocerus hayati</name>
    <dbReference type="NCBI Taxonomy" id="131215"/>
    <lineage>
        <taxon>Eukaryota</taxon>
        <taxon>Metazoa</taxon>
        <taxon>Ecdysozoa</taxon>
        <taxon>Arthropoda</taxon>
        <taxon>Hexapoda</taxon>
        <taxon>Insecta</taxon>
        <taxon>Pterygota</taxon>
        <taxon>Neoptera</taxon>
        <taxon>Endopterygota</taxon>
        <taxon>Hymenoptera</taxon>
        <taxon>Apocrita</taxon>
        <taxon>Proctotrupomorpha</taxon>
        <taxon>Chalcidoidea</taxon>
        <taxon>Aphelinidae</taxon>
        <taxon>Aphelininae</taxon>
        <taxon>Eretmocerus</taxon>
    </lineage>
</organism>
<sequence length="427" mass="48118">MAEEKSKMQTNDGQNSAEHNVMSNLTSDELQVIAEICSLPGLDDTLDPLCSVQGDRLSDGPNSELNAAEAGSIQDANAILAESDQYRASDTMSIESYGTNGVTADRYVETSDPTTIKNLRVQDIREDLMNYEQLNDPAQYTETMRQLELIRNNSAGPMFLESNQRMEFEESDTYTYRLAANNTIDPATHFNESGPTSVITEPQSDHMDVSEDANELHTIYSVGIKVATPATESPNVHETDDSIFAPTLTGDNRKEEQANMRCANKPAWSLKTPPICSSLPKPVTSGAIEARSDTNHTDNVGEFSNVRSSNRKRRHANTSISREDMMRTRYFDFEELRKQAESGKPNLNHPFWQNLKAFVCARSVFWKKERRGIICPFSYIEEKHRNLGYKTSSKHVLIRNHKNPQMPVCTICHESRYHVQDAEKCGY</sequence>
<reference evidence="1" key="1">
    <citation type="submission" date="2023-04" db="EMBL/GenBank/DDBJ databases">
        <title>A chromosome-level genome assembly of the parasitoid wasp Eretmocerus hayati.</title>
        <authorList>
            <person name="Zhong Y."/>
            <person name="Liu S."/>
            <person name="Liu Y."/>
        </authorList>
    </citation>
    <scope>NUCLEOTIDE SEQUENCE</scope>
    <source>
        <strain evidence="1">ZJU_SS_LIU_2023</strain>
    </source>
</reference>
<dbReference type="EMBL" id="CM056744">
    <property type="protein sequence ID" value="KAJ8664705.1"/>
    <property type="molecule type" value="Genomic_DNA"/>
</dbReference>
<keyword evidence="2" id="KW-1185">Reference proteome</keyword>
<name>A0ACC2N0P7_9HYME</name>
<proteinExistence type="predicted"/>